<dbReference type="AlphaFoldDB" id="A0A9X4SCD5"/>
<gene>
    <name evidence="2" type="ORF">H010_24145</name>
</gene>
<organism evidence="2 3">
    <name type="scientific">Hydrogenophaga taeniospiralis CCUG 15921</name>
    <dbReference type="NCBI Taxonomy" id="1281780"/>
    <lineage>
        <taxon>Bacteria</taxon>
        <taxon>Pseudomonadati</taxon>
        <taxon>Pseudomonadota</taxon>
        <taxon>Betaproteobacteria</taxon>
        <taxon>Burkholderiales</taxon>
        <taxon>Comamonadaceae</taxon>
        <taxon>Hydrogenophaga</taxon>
    </lineage>
</organism>
<protein>
    <submittedName>
        <fullName evidence="2">Uncharacterized protein</fullName>
    </submittedName>
</protein>
<keyword evidence="1" id="KW-1133">Transmembrane helix</keyword>
<sequence length="36" mass="3837">MTPDQKKSNLRLGLILGSVALVFFLGFVGKLVLFGG</sequence>
<keyword evidence="1" id="KW-0812">Transmembrane</keyword>
<keyword evidence="3" id="KW-1185">Reference proteome</keyword>
<evidence type="ECO:0000256" key="1">
    <source>
        <dbReference type="SAM" id="Phobius"/>
    </source>
</evidence>
<accession>A0A9X4SCD5</accession>
<dbReference type="Proteomes" id="UP001152876">
    <property type="component" value="Unassembled WGS sequence"/>
</dbReference>
<evidence type="ECO:0000313" key="3">
    <source>
        <dbReference type="Proteomes" id="UP001152876"/>
    </source>
</evidence>
<reference evidence="2" key="1">
    <citation type="submission" date="2013-01" db="EMBL/GenBank/DDBJ databases">
        <title>Genome draft of Hydrogenophaga taeniospiralis 2K1.</title>
        <authorList>
            <person name="Gomila M."/>
            <person name="Lalucat J."/>
        </authorList>
    </citation>
    <scope>NUCLEOTIDE SEQUENCE</scope>
    <source>
        <strain evidence="2">CCUG 15921</strain>
    </source>
</reference>
<proteinExistence type="predicted"/>
<dbReference type="InterPro" id="IPR047811">
    <property type="entry name" value="CytC_ox_assmbl_put"/>
</dbReference>
<name>A0A9X4SCD5_9BURK</name>
<evidence type="ECO:0000313" key="2">
    <source>
        <dbReference type="EMBL" id="MDG5978364.1"/>
    </source>
</evidence>
<keyword evidence="1" id="KW-0472">Membrane</keyword>
<comment type="caution">
    <text evidence="2">The sequence shown here is derived from an EMBL/GenBank/DDBJ whole genome shotgun (WGS) entry which is preliminary data.</text>
</comment>
<dbReference type="NCBIfam" id="NF038351">
    <property type="entry name" value="cyt_ox_assem_30"/>
    <property type="match status" value="1"/>
</dbReference>
<dbReference type="EMBL" id="AOGK01000036">
    <property type="protein sequence ID" value="MDG5978364.1"/>
    <property type="molecule type" value="Genomic_DNA"/>
</dbReference>
<feature type="transmembrane region" description="Helical" evidence="1">
    <location>
        <begin position="12"/>
        <end position="33"/>
    </location>
</feature>
<dbReference type="RefSeq" id="WP_218017389.1">
    <property type="nucleotide sequence ID" value="NZ_AOGK01000036.1"/>
</dbReference>